<keyword evidence="6" id="KW-1185">Reference proteome</keyword>
<keyword evidence="1" id="KW-0175">Coiled coil</keyword>
<dbReference type="AlphaFoldDB" id="A0ABD3RMG0"/>
<gene>
    <name evidence="5" type="ORF">ACJIZ3_015435</name>
</gene>
<evidence type="ECO:0000259" key="3">
    <source>
        <dbReference type="Pfam" id="PF04784"/>
    </source>
</evidence>
<dbReference type="Proteomes" id="UP001634393">
    <property type="component" value="Unassembled WGS sequence"/>
</dbReference>
<evidence type="ECO:0000256" key="2">
    <source>
        <dbReference type="SAM" id="MobiDB-lite"/>
    </source>
</evidence>
<dbReference type="Pfam" id="PF14389">
    <property type="entry name" value="Lzipper-MIP1"/>
    <property type="match status" value="1"/>
</dbReference>
<evidence type="ECO:0000256" key="1">
    <source>
        <dbReference type="SAM" id="Coils"/>
    </source>
</evidence>
<proteinExistence type="predicted"/>
<dbReference type="Pfam" id="PF04784">
    <property type="entry name" value="DUF547"/>
    <property type="match status" value="1"/>
</dbReference>
<evidence type="ECO:0000259" key="4">
    <source>
        <dbReference type="Pfam" id="PF14389"/>
    </source>
</evidence>
<dbReference type="InterPro" id="IPR025757">
    <property type="entry name" value="MIP1_Leuzipper"/>
</dbReference>
<sequence length="501" mass="57843">MKNKKRQLPQNLLKEEIIQLQRELEAHKVVRSALEKAVNHQPLFHEAISYESLSQPAENLIKEIAILESEVVYLEKYLLSMYRKNFSKKLSTLPAILDKRPKEKTETHNLMSSKANLPSSDSKEKLPQKCFEISGSEMLVDTGIHRSHSSLSHHSAYSLKSSYETEEAFEPYHSLPLSMLERAEYIGSSSHPFCVRETPNWLSEEMIKCISTVYCHLSEENSSSFSSTSWMNNSFNVEEFKEYSGSLFTMVEVKGLLRDSSCLKTVEDLLQNFRILVSRLAQIDPGKLKHEEKLAFWINVHNALVMHAFLVYGIPRGNLKRISLALKAAYNIGGHTISVETIQSCILRCRLPRPSQWLHSLLYPKAKFKVGDHYKAYAIKYLEPRLRFALCLGCQSDAAVRIYTSKNVFQELEIAKEEYVQMNIKVHKEQRLLVPKNIEYFVKEMGLSSSAIVMILEHSIPDSLKKNLTKKSEQGKIWKRYIDWIPHNFSFRFLFSNELVN</sequence>
<organism evidence="5 6">
    <name type="scientific">Penstemon smallii</name>
    <dbReference type="NCBI Taxonomy" id="265156"/>
    <lineage>
        <taxon>Eukaryota</taxon>
        <taxon>Viridiplantae</taxon>
        <taxon>Streptophyta</taxon>
        <taxon>Embryophyta</taxon>
        <taxon>Tracheophyta</taxon>
        <taxon>Spermatophyta</taxon>
        <taxon>Magnoliopsida</taxon>
        <taxon>eudicotyledons</taxon>
        <taxon>Gunneridae</taxon>
        <taxon>Pentapetalae</taxon>
        <taxon>asterids</taxon>
        <taxon>lamiids</taxon>
        <taxon>Lamiales</taxon>
        <taxon>Plantaginaceae</taxon>
        <taxon>Cheloneae</taxon>
        <taxon>Penstemon</taxon>
    </lineage>
</organism>
<evidence type="ECO:0008006" key="7">
    <source>
        <dbReference type="Google" id="ProtNLM"/>
    </source>
</evidence>
<name>A0ABD3RMG0_9LAMI</name>
<dbReference type="PANTHER" id="PTHR23054:SF20">
    <property type="entry name" value="DUF547 DOMAIN-CONTAINING PROTEIN"/>
    <property type="match status" value="1"/>
</dbReference>
<accession>A0ABD3RMG0</accession>
<feature type="compositionally biased region" description="Polar residues" evidence="2">
    <location>
        <begin position="108"/>
        <end position="120"/>
    </location>
</feature>
<dbReference type="InterPro" id="IPR006869">
    <property type="entry name" value="DUF547"/>
</dbReference>
<reference evidence="5 6" key="1">
    <citation type="submission" date="2024-12" db="EMBL/GenBank/DDBJ databases">
        <title>The unique morphological basis and parallel evolutionary history of personate flowers in Penstemon.</title>
        <authorList>
            <person name="Depatie T.H."/>
            <person name="Wessinger C.A."/>
        </authorList>
    </citation>
    <scope>NUCLEOTIDE SEQUENCE [LARGE SCALE GENOMIC DNA]</scope>
    <source>
        <strain evidence="5">WTNN_2</strain>
        <tissue evidence="5">Leaf</tissue>
    </source>
</reference>
<feature type="domain" description="DUF547" evidence="3">
    <location>
        <begin position="287"/>
        <end position="420"/>
    </location>
</feature>
<protein>
    <recommendedName>
        <fullName evidence="7">DUF547 domain-containing protein</fullName>
    </recommendedName>
</protein>
<dbReference type="PANTHER" id="PTHR23054">
    <property type="entry name" value="TERNARY COMPLEX FACTOR MIP1, LEUCINE-ZIPPER-RELATED"/>
    <property type="match status" value="1"/>
</dbReference>
<comment type="caution">
    <text evidence="5">The sequence shown here is derived from an EMBL/GenBank/DDBJ whole genome shotgun (WGS) entry which is preliminary data.</text>
</comment>
<evidence type="ECO:0000313" key="6">
    <source>
        <dbReference type="Proteomes" id="UP001634393"/>
    </source>
</evidence>
<feature type="coiled-coil region" evidence="1">
    <location>
        <begin position="10"/>
        <end position="37"/>
    </location>
</feature>
<dbReference type="EMBL" id="JBJXBP010000008">
    <property type="protein sequence ID" value="KAL3814167.1"/>
    <property type="molecule type" value="Genomic_DNA"/>
</dbReference>
<feature type="domain" description="Ternary complex factor MIP1 leucine-zipper" evidence="4">
    <location>
        <begin position="11"/>
        <end position="86"/>
    </location>
</feature>
<feature type="region of interest" description="Disordered" evidence="2">
    <location>
        <begin position="104"/>
        <end position="123"/>
    </location>
</feature>
<evidence type="ECO:0000313" key="5">
    <source>
        <dbReference type="EMBL" id="KAL3814167.1"/>
    </source>
</evidence>